<keyword evidence="16" id="KW-1185">Reference proteome</keyword>
<keyword evidence="12 14" id="KW-0496">Mitochondrion</keyword>
<evidence type="ECO:0000256" key="13">
    <source>
        <dbReference type="ARBA" id="ARBA00023136"/>
    </source>
</evidence>
<feature type="non-terminal residue" evidence="15">
    <location>
        <position position="90"/>
    </location>
</feature>
<dbReference type="PANTHER" id="PTHR33904">
    <property type="entry name" value="ESSENTIAL MCU REGULATOR, MITOCHONDRIAL"/>
    <property type="match status" value="1"/>
</dbReference>
<keyword evidence="4 14" id="KW-0813">Transport</keyword>
<comment type="subunit">
    <text evidence="14">Component of the uniplex complex. Interacts (via the transmembrane region) with MCU (via the first transmembrane region); the interaction is direct.</text>
</comment>
<keyword evidence="5 14" id="KW-0109">Calcium transport</keyword>
<keyword evidence="11 14" id="KW-0406">Ion transport</keyword>
<comment type="function">
    <text evidence="14">Essential regulatory subunit of the mitochondrial calcium uniporter complex (uniplex), a complex that mediates calcium uptake into mitochondria.</text>
</comment>
<dbReference type="GO" id="GO:0036444">
    <property type="term" value="P:calcium import into the mitochondrion"/>
    <property type="evidence" value="ECO:0007669"/>
    <property type="project" value="UniProtKB-UniRule"/>
</dbReference>
<sequence>MAARLTTLSINAVKRQILLPSKAKAVKPMVQQRTVFTETGAICPKPEITRLGVLKVMALIIPCMTLGGYISREFASLLEEHDIFFPDDDD</sequence>
<evidence type="ECO:0000256" key="7">
    <source>
        <dbReference type="ARBA" id="ARBA00022792"/>
    </source>
</evidence>
<evidence type="ECO:0000256" key="14">
    <source>
        <dbReference type="RuleBase" id="RU369077"/>
    </source>
</evidence>
<evidence type="ECO:0000256" key="1">
    <source>
        <dbReference type="ARBA" id="ARBA00004434"/>
    </source>
</evidence>
<evidence type="ECO:0000256" key="6">
    <source>
        <dbReference type="ARBA" id="ARBA00022692"/>
    </source>
</evidence>
<dbReference type="EMBL" id="KB199905">
    <property type="protein sequence ID" value="ESP03791.1"/>
    <property type="molecule type" value="Genomic_DNA"/>
</dbReference>
<dbReference type="CTD" id="20235483"/>
<keyword evidence="9 14" id="KW-0809">Transit peptide</keyword>
<dbReference type="OrthoDB" id="10039145at2759"/>
<keyword evidence="6" id="KW-0812">Transmembrane</keyword>
<dbReference type="GO" id="GO:1990246">
    <property type="term" value="C:uniplex complex"/>
    <property type="evidence" value="ECO:0007669"/>
    <property type="project" value="UniProtKB-UniRule"/>
</dbReference>
<protein>
    <recommendedName>
        <fullName evidence="3 14">Essential MCU regulator, mitochondrial</fullName>
    </recommendedName>
    <alternativeName>
        <fullName evidence="14">Single-pass membrane protein with aspartate-rich tail 1, mitochondrial</fullName>
    </alternativeName>
</protein>
<accession>V4B818</accession>
<evidence type="ECO:0000256" key="10">
    <source>
        <dbReference type="ARBA" id="ARBA00022989"/>
    </source>
</evidence>
<keyword evidence="10" id="KW-1133">Transmembrane helix</keyword>
<keyword evidence="8 14" id="KW-0106">Calcium</keyword>
<evidence type="ECO:0000256" key="2">
    <source>
        <dbReference type="ARBA" id="ARBA00008958"/>
    </source>
</evidence>
<dbReference type="InterPro" id="IPR018782">
    <property type="entry name" value="MCU_reg"/>
</dbReference>
<evidence type="ECO:0000256" key="12">
    <source>
        <dbReference type="ARBA" id="ARBA00023128"/>
    </source>
</evidence>
<organism evidence="15 16">
    <name type="scientific">Lottia gigantea</name>
    <name type="common">Giant owl limpet</name>
    <dbReference type="NCBI Taxonomy" id="225164"/>
    <lineage>
        <taxon>Eukaryota</taxon>
        <taxon>Metazoa</taxon>
        <taxon>Spiralia</taxon>
        <taxon>Lophotrochozoa</taxon>
        <taxon>Mollusca</taxon>
        <taxon>Gastropoda</taxon>
        <taxon>Patellogastropoda</taxon>
        <taxon>Lottioidea</taxon>
        <taxon>Lottiidae</taxon>
        <taxon>Lottia</taxon>
    </lineage>
</organism>
<dbReference type="PANTHER" id="PTHR33904:SF1">
    <property type="entry name" value="ESSENTIAL MCU REGULATOR, MITOCHONDRIAL"/>
    <property type="match status" value="1"/>
</dbReference>
<name>V4B818_LOTGI</name>
<keyword evidence="13" id="KW-0472">Membrane</keyword>
<dbReference type="STRING" id="225164.V4B818"/>
<gene>
    <name evidence="15" type="ORF">LOTGIDRAFT_149539</name>
</gene>
<evidence type="ECO:0000313" key="16">
    <source>
        <dbReference type="Proteomes" id="UP000030746"/>
    </source>
</evidence>
<dbReference type="KEGG" id="lgi:LOTGIDRAFT_149539"/>
<evidence type="ECO:0000256" key="11">
    <source>
        <dbReference type="ARBA" id="ARBA00023065"/>
    </source>
</evidence>
<evidence type="ECO:0000256" key="8">
    <source>
        <dbReference type="ARBA" id="ARBA00022837"/>
    </source>
</evidence>
<dbReference type="HOGENOM" id="CLU_2375140_0_0_1"/>
<dbReference type="GeneID" id="20235483"/>
<dbReference type="Proteomes" id="UP000030746">
    <property type="component" value="Unassembled WGS sequence"/>
</dbReference>
<evidence type="ECO:0000256" key="4">
    <source>
        <dbReference type="ARBA" id="ARBA00022448"/>
    </source>
</evidence>
<evidence type="ECO:0000313" key="15">
    <source>
        <dbReference type="EMBL" id="ESP03791.1"/>
    </source>
</evidence>
<dbReference type="Pfam" id="PF10161">
    <property type="entry name" value="DDDD"/>
    <property type="match status" value="1"/>
</dbReference>
<evidence type="ECO:0000256" key="5">
    <source>
        <dbReference type="ARBA" id="ARBA00022568"/>
    </source>
</evidence>
<comment type="similarity">
    <text evidence="2 14">Belongs to the SMDT1/EMRE family.</text>
</comment>
<reference evidence="15 16" key="1">
    <citation type="journal article" date="2013" name="Nature">
        <title>Insights into bilaterian evolution from three spiralian genomes.</title>
        <authorList>
            <person name="Simakov O."/>
            <person name="Marletaz F."/>
            <person name="Cho S.J."/>
            <person name="Edsinger-Gonzales E."/>
            <person name="Havlak P."/>
            <person name="Hellsten U."/>
            <person name="Kuo D.H."/>
            <person name="Larsson T."/>
            <person name="Lv J."/>
            <person name="Arendt D."/>
            <person name="Savage R."/>
            <person name="Osoegawa K."/>
            <person name="de Jong P."/>
            <person name="Grimwood J."/>
            <person name="Chapman J.A."/>
            <person name="Shapiro H."/>
            <person name="Aerts A."/>
            <person name="Otillar R.P."/>
            <person name="Terry A.Y."/>
            <person name="Boore J.L."/>
            <person name="Grigoriev I.V."/>
            <person name="Lindberg D.R."/>
            <person name="Seaver E.C."/>
            <person name="Weisblat D.A."/>
            <person name="Putnam N.H."/>
            <person name="Rokhsar D.S."/>
        </authorList>
    </citation>
    <scope>NUCLEOTIDE SEQUENCE [LARGE SCALE GENOMIC DNA]</scope>
</reference>
<dbReference type="GO" id="GO:0051560">
    <property type="term" value="P:mitochondrial calcium ion homeostasis"/>
    <property type="evidence" value="ECO:0007669"/>
    <property type="project" value="UniProtKB-UniRule"/>
</dbReference>
<evidence type="ECO:0000256" key="9">
    <source>
        <dbReference type="ARBA" id="ARBA00022946"/>
    </source>
</evidence>
<dbReference type="AlphaFoldDB" id="V4B818"/>
<evidence type="ECO:0000256" key="3">
    <source>
        <dbReference type="ARBA" id="ARBA00022180"/>
    </source>
</evidence>
<proteinExistence type="inferred from homology"/>
<dbReference type="OMA" id="MGTQISK"/>
<dbReference type="RefSeq" id="XP_009045273.1">
    <property type="nucleotide sequence ID" value="XM_009047025.1"/>
</dbReference>
<comment type="subcellular location">
    <subcellularLocation>
        <location evidence="1 14">Mitochondrion inner membrane</location>
        <topology evidence="1 14">Single-pass membrane protein</topology>
    </subcellularLocation>
</comment>
<keyword evidence="7 14" id="KW-0999">Mitochondrion inner membrane</keyword>